<name>A0A108UAD6_9GAMM</name>
<dbReference type="AlphaFoldDB" id="A0A108UAD6"/>
<dbReference type="Pfam" id="PF14247">
    <property type="entry name" value="DUF4344"/>
    <property type="match status" value="1"/>
</dbReference>
<evidence type="ECO:0000313" key="1">
    <source>
        <dbReference type="EMBL" id="KWS05490.1"/>
    </source>
</evidence>
<dbReference type="Proteomes" id="UP000023435">
    <property type="component" value="Unassembled WGS sequence"/>
</dbReference>
<gene>
    <name evidence="1" type="ORF">AZ78_3042</name>
</gene>
<evidence type="ECO:0000313" key="2">
    <source>
        <dbReference type="Proteomes" id="UP000023435"/>
    </source>
</evidence>
<dbReference type="InterPro" id="IPR025644">
    <property type="entry name" value="DUF4344"/>
</dbReference>
<proteinExistence type="predicted"/>
<sequence length="347" mass="38400">MVQKIIIGILAAALIAVCSIWGYSAWQAKQAAAPVVAPLATAAAVPVKPVKPVEAITPPAEVVPVAAEVPAEKADGTHFTYEYVSPRNPDLLPMYNMAREIDVLKQLPEVNQLDGWLTLPRPIHYIAAECGTVNAFYAKDKGDIVLCYEMLEFLVRQGAAMTQASGGSTRDQLNYLMANLRFLMLHETGHALVDMLDLPSTGREEDAVDQLATTLMLSFVSADESAGDIAQKLQLAATFFIATDDGQHDMATYADEHSVGAQRYFNLQCMVYGHNPGKYLRIVTSGRLPEARALRCEEESKQITRNWMRLIEPNIAPKHRMTAEEERAKIEEIQRKQVDNAQAPYMR</sequence>
<protein>
    <recommendedName>
        <fullName evidence="3">Metallopeptidase</fullName>
    </recommendedName>
</protein>
<dbReference type="RefSeq" id="WP_051547855.1">
    <property type="nucleotide sequence ID" value="NZ_JAJA02000001.1"/>
</dbReference>
<reference evidence="1 2" key="1">
    <citation type="journal article" date="2014" name="Genome Announc.">
        <title>Draft Genome Sequence of Lysobacter capsici AZ78, a Bacterium Antagonistic to Plant-Pathogenic Oomycetes.</title>
        <authorList>
            <person name="Puopolo G."/>
            <person name="Sonego P."/>
            <person name="Engelen K."/>
            <person name="Pertot I."/>
        </authorList>
    </citation>
    <scope>NUCLEOTIDE SEQUENCE [LARGE SCALE GENOMIC DNA]</scope>
    <source>
        <strain evidence="1 2">AZ78</strain>
    </source>
</reference>
<dbReference type="OrthoDB" id="935695at2"/>
<evidence type="ECO:0008006" key="3">
    <source>
        <dbReference type="Google" id="ProtNLM"/>
    </source>
</evidence>
<comment type="caution">
    <text evidence="1">The sequence shown here is derived from an EMBL/GenBank/DDBJ whole genome shotgun (WGS) entry which is preliminary data.</text>
</comment>
<dbReference type="EMBL" id="JAJA02000001">
    <property type="protein sequence ID" value="KWS05490.1"/>
    <property type="molecule type" value="Genomic_DNA"/>
</dbReference>
<keyword evidence="2" id="KW-1185">Reference proteome</keyword>
<organism evidence="1 2">
    <name type="scientific">Lysobacter capsici AZ78</name>
    <dbReference type="NCBI Taxonomy" id="1444315"/>
    <lineage>
        <taxon>Bacteria</taxon>
        <taxon>Pseudomonadati</taxon>
        <taxon>Pseudomonadota</taxon>
        <taxon>Gammaproteobacteria</taxon>
        <taxon>Lysobacterales</taxon>
        <taxon>Lysobacteraceae</taxon>
        <taxon>Lysobacter</taxon>
    </lineage>
</organism>
<accession>A0A108UAD6</accession>